<proteinExistence type="predicted"/>
<dbReference type="Proteomes" id="UP000325434">
    <property type="component" value="Unassembled WGS sequence"/>
</dbReference>
<protein>
    <recommendedName>
        <fullName evidence="3">Secreted protein</fullName>
    </recommendedName>
</protein>
<dbReference type="AlphaFoldDB" id="A0A5N6H012"/>
<name>A0A5N6H012_ASPFL</name>
<feature type="signal peptide" evidence="1">
    <location>
        <begin position="1"/>
        <end position="34"/>
    </location>
</feature>
<dbReference type="EMBL" id="ML734585">
    <property type="protein sequence ID" value="KAB8247862.1"/>
    <property type="molecule type" value="Genomic_DNA"/>
</dbReference>
<keyword evidence="1" id="KW-0732">Signal</keyword>
<evidence type="ECO:0000256" key="1">
    <source>
        <dbReference type="SAM" id="SignalP"/>
    </source>
</evidence>
<reference evidence="2" key="1">
    <citation type="submission" date="2019-04" db="EMBL/GenBank/DDBJ databases">
        <title>Friends and foes A comparative genomics study of 23 Aspergillus species from section Flavi.</title>
        <authorList>
            <consortium name="DOE Joint Genome Institute"/>
            <person name="Kjaerbolling I."/>
            <person name="Vesth T."/>
            <person name="Frisvad J.C."/>
            <person name="Nybo J.L."/>
            <person name="Theobald S."/>
            <person name="Kildgaard S."/>
            <person name="Isbrandt T."/>
            <person name="Kuo A."/>
            <person name="Sato A."/>
            <person name="Lyhne E.K."/>
            <person name="Kogle M.E."/>
            <person name="Wiebenga A."/>
            <person name="Kun R.S."/>
            <person name="Lubbers R.J."/>
            <person name="Makela M.R."/>
            <person name="Barry K."/>
            <person name="Chovatia M."/>
            <person name="Clum A."/>
            <person name="Daum C."/>
            <person name="Haridas S."/>
            <person name="He G."/>
            <person name="LaButti K."/>
            <person name="Lipzen A."/>
            <person name="Mondo S."/>
            <person name="Riley R."/>
            <person name="Salamov A."/>
            <person name="Simmons B.A."/>
            <person name="Magnuson J.K."/>
            <person name="Henrissat B."/>
            <person name="Mortensen U.H."/>
            <person name="Larsen T.O."/>
            <person name="Devries R.P."/>
            <person name="Grigoriev I.V."/>
            <person name="Machida M."/>
            <person name="Baker S.E."/>
            <person name="Andersen M.R."/>
        </authorList>
    </citation>
    <scope>NUCLEOTIDE SEQUENCE [LARGE SCALE GENOMIC DNA]</scope>
    <source>
        <strain evidence="2">CBS 121.62</strain>
    </source>
</reference>
<evidence type="ECO:0000313" key="2">
    <source>
        <dbReference type="EMBL" id="KAB8247862.1"/>
    </source>
</evidence>
<organism evidence="2">
    <name type="scientific">Aspergillus flavus</name>
    <dbReference type="NCBI Taxonomy" id="5059"/>
    <lineage>
        <taxon>Eukaryota</taxon>
        <taxon>Fungi</taxon>
        <taxon>Dikarya</taxon>
        <taxon>Ascomycota</taxon>
        <taxon>Pezizomycotina</taxon>
        <taxon>Eurotiomycetes</taxon>
        <taxon>Eurotiomycetidae</taxon>
        <taxon>Eurotiales</taxon>
        <taxon>Aspergillaceae</taxon>
        <taxon>Aspergillus</taxon>
        <taxon>Aspergillus subgen. Circumdati</taxon>
    </lineage>
</organism>
<gene>
    <name evidence="2" type="ORF">BDV35DRAFT_349751</name>
</gene>
<sequence>MLVIIIYDLSLSLRFSVSLPLFLIFPPLLPSIVAEETSKEVSSFSFLIIPYCTEYSYFVVDLRGINDCWVRSRMSEMG</sequence>
<accession>A0A5N6H012</accession>
<feature type="chain" id="PRO_5024799922" description="Secreted protein" evidence="1">
    <location>
        <begin position="35"/>
        <end position="78"/>
    </location>
</feature>
<evidence type="ECO:0008006" key="3">
    <source>
        <dbReference type="Google" id="ProtNLM"/>
    </source>
</evidence>